<comment type="caution">
    <text evidence="1">The sequence shown here is derived from an EMBL/GenBank/DDBJ whole genome shotgun (WGS) entry which is preliminary data.</text>
</comment>
<evidence type="ECO:0000313" key="2">
    <source>
        <dbReference type="Proteomes" id="UP001150924"/>
    </source>
</evidence>
<dbReference type="Pfam" id="PF13665">
    <property type="entry name" value="Tox-PAAR-like"/>
    <property type="match status" value="1"/>
</dbReference>
<dbReference type="AlphaFoldDB" id="A0A9X3IUR1"/>
<protein>
    <submittedName>
        <fullName evidence="1">DUF4150 domain-containing protein</fullName>
    </submittedName>
</protein>
<reference evidence="1" key="1">
    <citation type="submission" date="2022-11" db="EMBL/GenBank/DDBJ databases">
        <title>Minimal conservation of predation-associated metabolite biosynthetic gene clusters underscores biosynthetic potential of Myxococcota including descriptions for ten novel species: Archangium lansinium sp. nov., Myxococcus landrumus sp. nov., Nannocystis bai.</title>
        <authorList>
            <person name="Ahearne A."/>
            <person name="Stevens C."/>
            <person name="Phillips K."/>
        </authorList>
    </citation>
    <scope>NUCLEOTIDE SEQUENCE</scope>
    <source>
        <strain evidence="1">Na p29</strain>
    </source>
</reference>
<name>A0A9X3IUR1_9BACT</name>
<evidence type="ECO:0000313" key="1">
    <source>
        <dbReference type="EMBL" id="MCY1005427.1"/>
    </source>
</evidence>
<keyword evidence="2" id="KW-1185">Reference proteome</keyword>
<organism evidence="1 2">
    <name type="scientific">Nannocystis pusilla</name>
    <dbReference type="NCBI Taxonomy" id="889268"/>
    <lineage>
        <taxon>Bacteria</taxon>
        <taxon>Pseudomonadati</taxon>
        <taxon>Myxococcota</taxon>
        <taxon>Polyangia</taxon>
        <taxon>Nannocystales</taxon>
        <taxon>Nannocystaceae</taxon>
        <taxon>Nannocystis</taxon>
    </lineage>
</organism>
<sequence length="323" mass="33115">MSVSVNPPKTPVTAGSNGVAAATVPNVCKMPGPPAPFVPTPLPNIGKSSDSPKGYSKRVTIAGKKVAIKGASFGSTGDMASKATGGGVVSNNTHGPTKFVGPGSMDVKIEGKNVQLLSDPMLNNCGPSGTPANAATLLGVIQASGLVTAVEAGPCPICEKSHGDFAETEQTKIDAGGLAGNFDAQVKPVIAKGKAMEPPVDISVSTMLGVVECKCGKKYADQSAATTVELCDAAKGAGMIHPADVTLSYGDGKDPLNAAYEASLKAVHERVGALLGQSALFQEKWEKARARAAHSDEMRFKEKNTPAAYPPGLARLRRHCCCF</sequence>
<dbReference type="EMBL" id="JAPNKE010000002">
    <property type="protein sequence ID" value="MCY1005427.1"/>
    <property type="molecule type" value="Genomic_DNA"/>
</dbReference>
<dbReference type="RefSeq" id="WP_267767101.1">
    <property type="nucleotide sequence ID" value="NZ_JAPNKE010000002.1"/>
</dbReference>
<accession>A0A9X3IUR1</accession>
<dbReference type="Proteomes" id="UP001150924">
    <property type="component" value="Unassembled WGS sequence"/>
</dbReference>
<gene>
    <name evidence="1" type="ORF">OV079_07555</name>
</gene>
<proteinExistence type="predicted"/>